<feature type="region of interest" description="Disordered" evidence="12">
    <location>
        <begin position="444"/>
        <end position="468"/>
    </location>
</feature>
<keyword evidence="8 11" id="KW-0067">ATP-binding</keyword>
<evidence type="ECO:0000256" key="1">
    <source>
        <dbReference type="ARBA" id="ARBA00005575"/>
    </source>
</evidence>
<dbReference type="InterPro" id="IPR000719">
    <property type="entry name" value="Prot_kinase_dom"/>
</dbReference>
<comment type="catalytic activity">
    <reaction evidence="9">
        <text>L-threonyl-[protein] + ATP = O-phospho-L-threonyl-[protein] + ADP + H(+)</text>
        <dbReference type="Rhea" id="RHEA:46608"/>
        <dbReference type="Rhea" id="RHEA-COMP:11060"/>
        <dbReference type="Rhea" id="RHEA-COMP:11605"/>
        <dbReference type="ChEBI" id="CHEBI:15378"/>
        <dbReference type="ChEBI" id="CHEBI:30013"/>
        <dbReference type="ChEBI" id="CHEBI:30616"/>
        <dbReference type="ChEBI" id="CHEBI:61977"/>
        <dbReference type="ChEBI" id="CHEBI:456216"/>
        <dbReference type="EC" id="2.7.11.1"/>
    </reaction>
</comment>
<feature type="domain" description="FHA" evidence="13">
    <location>
        <begin position="18"/>
        <end position="93"/>
    </location>
</feature>
<comment type="caution">
    <text evidence="15">The sequence shown here is derived from an EMBL/GenBank/DDBJ whole genome shotgun (WGS) entry which is preliminary data.</text>
</comment>
<dbReference type="PROSITE" id="PS00107">
    <property type="entry name" value="PROTEIN_KINASE_ATP"/>
    <property type="match status" value="1"/>
</dbReference>
<dbReference type="InterPro" id="IPR017441">
    <property type="entry name" value="Protein_kinase_ATP_BS"/>
</dbReference>
<dbReference type="InterPro" id="IPR008271">
    <property type="entry name" value="Ser/Thr_kinase_AS"/>
</dbReference>
<dbReference type="PROSITE" id="PS50011">
    <property type="entry name" value="PROTEIN_KINASE_DOM"/>
    <property type="match status" value="1"/>
</dbReference>
<evidence type="ECO:0000256" key="8">
    <source>
        <dbReference type="ARBA" id="ARBA00022840"/>
    </source>
</evidence>
<feature type="compositionally biased region" description="Polar residues" evidence="12">
    <location>
        <begin position="645"/>
        <end position="668"/>
    </location>
</feature>
<evidence type="ECO:0000259" key="13">
    <source>
        <dbReference type="PROSITE" id="PS50006"/>
    </source>
</evidence>
<evidence type="ECO:0000256" key="2">
    <source>
        <dbReference type="ARBA" id="ARBA00008874"/>
    </source>
</evidence>
<dbReference type="Gene3D" id="1.10.510.10">
    <property type="entry name" value="Transferase(Phosphotransferase) domain 1"/>
    <property type="match status" value="1"/>
</dbReference>
<evidence type="ECO:0000256" key="4">
    <source>
        <dbReference type="ARBA" id="ARBA00022527"/>
    </source>
</evidence>
<dbReference type="PANTHER" id="PTHR48012">
    <property type="entry name" value="STERILE20-LIKE KINASE, ISOFORM B-RELATED"/>
    <property type="match status" value="1"/>
</dbReference>
<proteinExistence type="inferred from homology"/>
<evidence type="ECO:0000256" key="11">
    <source>
        <dbReference type="PROSITE-ProRule" id="PRU10141"/>
    </source>
</evidence>
<dbReference type="InterPro" id="IPR011009">
    <property type="entry name" value="Kinase-like_dom_sf"/>
</dbReference>
<evidence type="ECO:0000256" key="12">
    <source>
        <dbReference type="SAM" id="MobiDB-lite"/>
    </source>
</evidence>
<evidence type="ECO:0000256" key="6">
    <source>
        <dbReference type="ARBA" id="ARBA00022741"/>
    </source>
</evidence>
<dbReference type="PROSITE" id="PS00108">
    <property type="entry name" value="PROTEIN_KINASE_ST"/>
    <property type="match status" value="1"/>
</dbReference>
<organism evidence="15 16">
    <name type="scientific">Physocladia obscura</name>
    <dbReference type="NCBI Taxonomy" id="109957"/>
    <lineage>
        <taxon>Eukaryota</taxon>
        <taxon>Fungi</taxon>
        <taxon>Fungi incertae sedis</taxon>
        <taxon>Chytridiomycota</taxon>
        <taxon>Chytridiomycota incertae sedis</taxon>
        <taxon>Chytridiomycetes</taxon>
        <taxon>Chytridiales</taxon>
        <taxon>Chytriomycetaceae</taxon>
        <taxon>Physocladia</taxon>
    </lineage>
</organism>
<keyword evidence="6 11" id="KW-0547">Nucleotide-binding</keyword>
<feature type="compositionally biased region" description="Polar residues" evidence="12">
    <location>
        <begin position="590"/>
        <end position="609"/>
    </location>
</feature>
<accession>A0AAD5XCJ6</accession>
<dbReference type="SMART" id="SM00220">
    <property type="entry name" value="S_TKc"/>
    <property type="match status" value="1"/>
</dbReference>
<keyword evidence="7" id="KW-0418">Kinase</keyword>
<feature type="binding site" evidence="11">
    <location>
        <position position="33"/>
    </location>
    <ligand>
        <name>ATP</name>
        <dbReference type="ChEBI" id="CHEBI:30616"/>
    </ligand>
</feature>
<dbReference type="FunFam" id="1.10.510.10:FF:000499">
    <property type="entry name" value="Serine/threonine-protein kinase KIC1"/>
    <property type="match status" value="1"/>
</dbReference>
<dbReference type="EMBL" id="JADGJH010001077">
    <property type="protein sequence ID" value="KAJ3119261.1"/>
    <property type="molecule type" value="Genomic_DNA"/>
</dbReference>
<dbReference type="Gene3D" id="3.30.200.20">
    <property type="entry name" value="Phosphorylase Kinase, domain 1"/>
    <property type="match status" value="1"/>
</dbReference>
<keyword evidence="4" id="KW-0723">Serine/threonine-protein kinase</keyword>
<dbReference type="AlphaFoldDB" id="A0AAD5XCJ6"/>
<dbReference type="Pfam" id="PF00069">
    <property type="entry name" value="Pkinase"/>
    <property type="match status" value="1"/>
</dbReference>
<keyword evidence="5" id="KW-0808">Transferase</keyword>
<dbReference type="EC" id="2.7.11.1" evidence="3"/>
<dbReference type="SUPFAM" id="SSF56112">
    <property type="entry name" value="Protein kinase-like (PK-like)"/>
    <property type="match status" value="1"/>
</dbReference>
<feature type="domain" description="Protein kinase" evidence="14">
    <location>
        <begin position="4"/>
        <end position="261"/>
    </location>
</feature>
<comment type="catalytic activity">
    <reaction evidence="10">
        <text>L-seryl-[protein] + ATP = O-phospho-L-seryl-[protein] + ADP + H(+)</text>
        <dbReference type="Rhea" id="RHEA:17989"/>
        <dbReference type="Rhea" id="RHEA-COMP:9863"/>
        <dbReference type="Rhea" id="RHEA-COMP:11604"/>
        <dbReference type="ChEBI" id="CHEBI:15378"/>
        <dbReference type="ChEBI" id="CHEBI:29999"/>
        <dbReference type="ChEBI" id="CHEBI:30616"/>
        <dbReference type="ChEBI" id="CHEBI:83421"/>
        <dbReference type="ChEBI" id="CHEBI:456216"/>
        <dbReference type="EC" id="2.7.11.1"/>
    </reaction>
</comment>
<keyword evidence="16" id="KW-1185">Reference proteome</keyword>
<name>A0AAD5XCJ6_9FUNG</name>
<evidence type="ECO:0000313" key="15">
    <source>
        <dbReference type="EMBL" id="KAJ3119261.1"/>
    </source>
</evidence>
<dbReference type="GO" id="GO:0005737">
    <property type="term" value="C:cytoplasm"/>
    <property type="evidence" value="ECO:0007669"/>
    <property type="project" value="TreeGrafter"/>
</dbReference>
<evidence type="ECO:0000256" key="7">
    <source>
        <dbReference type="ARBA" id="ARBA00022777"/>
    </source>
</evidence>
<dbReference type="GO" id="GO:0004674">
    <property type="term" value="F:protein serine/threonine kinase activity"/>
    <property type="evidence" value="ECO:0007669"/>
    <property type="project" value="UniProtKB-KW"/>
</dbReference>
<comment type="similarity">
    <text evidence="1">Belongs to the protein kinase superfamily. CAMK Ser/Thr protein kinase family. CHEK2 subfamily.</text>
</comment>
<feature type="region of interest" description="Disordered" evidence="12">
    <location>
        <begin position="624"/>
        <end position="668"/>
    </location>
</feature>
<evidence type="ECO:0000313" key="16">
    <source>
        <dbReference type="Proteomes" id="UP001211907"/>
    </source>
</evidence>
<comment type="similarity">
    <text evidence="2">Belongs to the protein kinase superfamily. STE Ser/Thr protein kinase family. STE20 subfamily.</text>
</comment>
<feature type="compositionally biased region" description="Low complexity" evidence="12">
    <location>
        <begin position="626"/>
        <end position="635"/>
    </location>
</feature>
<dbReference type="PROSITE" id="PS50006">
    <property type="entry name" value="FHA_DOMAIN"/>
    <property type="match status" value="1"/>
</dbReference>
<dbReference type="InterPro" id="IPR050629">
    <property type="entry name" value="STE20/SPS1-PAK"/>
</dbReference>
<dbReference type="PANTHER" id="PTHR48012:SF21">
    <property type="entry name" value="PH DOMAIN-CONTAINING PROTEIN"/>
    <property type="match status" value="1"/>
</dbReference>
<evidence type="ECO:0000259" key="14">
    <source>
        <dbReference type="PROSITE" id="PS50011"/>
    </source>
</evidence>
<dbReference type="GO" id="GO:0005524">
    <property type="term" value="F:ATP binding"/>
    <property type="evidence" value="ECO:0007669"/>
    <property type="project" value="UniProtKB-UniRule"/>
</dbReference>
<feature type="region of interest" description="Disordered" evidence="12">
    <location>
        <begin position="589"/>
        <end position="609"/>
    </location>
</feature>
<gene>
    <name evidence="15" type="ORF">HK100_000391</name>
</gene>
<evidence type="ECO:0000256" key="3">
    <source>
        <dbReference type="ARBA" id="ARBA00012513"/>
    </source>
</evidence>
<dbReference type="InterPro" id="IPR000253">
    <property type="entry name" value="FHA_dom"/>
</dbReference>
<evidence type="ECO:0000256" key="9">
    <source>
        <dbReference type="ARBA" id="ARBA00047899"/>
    </source>
</evidence>
<feature type="compositionally biased region" description="Low complexity" evidence="12">
    <location>
        <begin position="449"/>
        <end position="460"/>
    </location>
</feature>
<dbReference type="Proteomes" id="UP001211907">
    <property type="component" value="Unassembled WGS sequence"/>
</dbReference>
<evidence type="ECO:0000256" key="5">
    <source>
        <dbReference type="ARBA" id="ARBA00022679"/>
    </source>
</evidence>
<reference evidence="15" key="1">
    <citation type="submission" date="2020-05" db="EMBL/GenBank/DDBJ databases">
        <title>Phylogenomic resolution of chytrid fungi.</title>
        <authorList>
            <person name="Stajich J.E."/>
            <person name="Amses K."/>
            <person name="Simmons R."/>
            <person name="Seto K."/>
            <person name="Myers J."/>
            <person name="Bonds A."/>
            <person name="Quandt C.A."/>
            <person name="Barry K."/>
            <person name="Liu P."/>
            <person name="Grigoriev I."/>
            <person name="Longcore J.E."/>
            <person name="James T.Y."/>
        </authorList>
    </citation>
    <scope>NUCLEOTIDE SEQUENCE</scope>
    <source>
        <strain evidence="15">JEL0513</strain>
    </source>
</reference>
<protein>
    <recommendedName>
        <fullName evidence="3">non-specific serine/threonine protein kinase</fullName>
        <ecNumber evidence="3">2.7.11.1</ecNumber>
    </recommendedName>
</protein>
<sequence>MELFETLERIGRGSFGSVYRGRRKSNGQIVAIKVLDLDTDDEDIVDVQKEISVLSHIDNEYITRYHGSYLVGTKLWIVMDLAAGGSLRNLLKSGAIEERCIAIVAREVLFALVYLHKSVKIIHRDIKAANILLTDTGHVKLCDFGVAGHMLSAGARRNSFVGTPYWMGTQTQLAPEIITRSQYDFKADIWSLGITIIELATGNPPFANHDPRKAMFLIPRSRPAQLEGDFSPQIKEFIALCLTEEPEQRPSAEELLKTRFIKGAPAKGFSLIRDLIERHEAWKASNTGDQASILEEKELPEIVDAEEDAWNFDTFNSKRTSYLPSAGGLRASRVSRRSLRPPSKVVSPGSVLDFANEERLSTNILVTNEVDDPSRLLISDGDKEENNWAVRQSSKKMNIPNLDSVNDDYWLTVQFEAMTIPVEKDKGSPLSAFQNREESLLSTWKTDQSSSIAPGSKPSSLPDPTEPLFKEVRSNSLAMMMSPDPSFPAFAKMDRLNDRQSRSLEYDVRKQNIKNFFANSPSTSPKSSALSLKLLTKETVVSEFQEKSPELSSAPLLNVQSIQYKNVDGPSTGPRSSEERQLNIRYSGAPTLSQNQSLPNIAPRSSSIQQSTVVNATVSPLRRGVSLTKSSSTSSPQIIRRSRYDSTTTKSLPQSQNSKISESTTENGKLSLIVSPTVGSGTVTTATTKSAPAATAPLAAITPVSIDANPLIAANNVTTPLNTKITDVSSENSTHLSSATMATTKSSSAKIETLDIPKGNFRVSTPPSSLDVHEIMHRGSFAGFSNYSPTKILDQTPPKDGSLISNVVAEKVVTLRTLDFNMMKNDEDVHNEIMARCKETVYMLDIFEALFLEQE</sequence>
<evidence type="ECO:0000256" key="10">
    <source>
        <dbReference type="ARBA" id="ARBA00048679"/>
    </source>
</evidence>